<evidence type="ECO:0000256" key="1">
    <source>
        <dbReference type="SAM" id="MobiDB-lite"/>
    </source>
</evidence>
<feature type="compositionally biased region" description="Low complexity" evidence="1">
    <location>
        <begin position="165"/>
        <end position="178"/>
    </location>
</feature>
<evidence type="ECO:0000313" key="3">
    <source>
        <dbReference type="Proteomes" id="UP000295310"/>
    </source>
</evidence>
<dbReference type="AlphaFoldDB" id="A0A4R6BEL9"/>
<reference evidence="2 3" key="1">
    <citation type="submission" date="2019-01" db="EMBL/GenBank/DDBJ databases">
        <title>Draft genome sequences of the type strains of six Macrococcus species.</title>
        <authorList>
            <person name="Mazhar S."/>
            <person name="Altermann E."/>
            <person name="Hill C."/>
            <person name="Mcauliffe O."/>
        </authorList>
    </citation>
    <scope>NUCLEOTIDE SEQUENCE [LARGE SCALE GENOMIC DNA]</scope>
    <source>
        <strain evidence="2 3">CCM4811</strain>
    </source>
</reference>
<dbReference type="Proteomes" id="UP000295310">
    <property type="component" value="Unassembled WGS sequence"/>
</dbReference>
<dbReference type="EMBL" id="SCWA01000005">
    <property type="protein sequence ID" value="TDL98270.1"/>
    <property type="molecule type" value="Genomic_DNA"/>
</dbReference>
<feature type="region of interest" description="Disordered" evidence="1">
    <location>
        <begin position="274"/>
        <end position="295"/>
    </location>
</feature>
<organism evidence="2 3">
    <name type="scientific">Macrococcus brunensis</name>
    <dbReference type="NCBI Taxonomy" id="198483"/>
    <lineage>
        <taxon>Bacteria</taxon>
        <taxon>Bacillati</taxon>
        <taxon>Bacillota</taxon>
        <taxon>Bacilli</taxon>
        <taxon>Bacillales</taxon>
        <taxon>Staphylococcaceae</taxon>
        <taxon>Macrococcus</taxon>
    </lineage>
</organism>
<name>A0A4R6BEL9_9STAP</name>
<sequence>MLHFSILFMAALASTPAPDHLIQIVDNNNQPLPHYSVTLMIDNQPIPAETSSDGQLLVETDEVIINGDSFTLDEEQELIVISDVVDEPLQSTEQPYETLIQVVDQLNEPLPTHSLLLDGEEVMTDEEGQLLLELSPGDHELSYDEKHMTLQAGEKDYFTIETKSEQSANSSVGSSSEEMPIHKRVPKRRPAAGLVIQKPSQKPIQRPIQKSIKTLKPAVLHPQPKPQPKIQQKPSEQRSKKIATKKIHEQHIETSQKPVKVHIEKEKIAKVTYPTKQTHSTKLTHPTKQIHSTHPTADIVPHKTTQKVIKKTPVRKISVKPQLPVTKPQVDPRPQVKTEEIATLKYSRPKKKKSLQLPQAGEHDITKLISSILAVSGISLLIFSRRSFRT</sequence>
<feature type="region of interest" description="Disordered" evidence="1">
    <location>
        <begin position="164"/>
        <end position="189"/>
    </location>
</feature>
<gene>
    <name evidence="2" type="ORF">ERX27_03795</name>
</gene>
<dbReference type="RefSeq" id="WP_133431509.1">
    <property type="nucleotide sequence ID" value="NZ_SCWA01000005.1"/>
</dbReference>
<protein>
    <recommendedName>
        <fullName evidence="4">LPXTG cell wall anchor domain-containing protein</fullName>
    </recommendedName>
</protein>
<evidence type="ECO:0008006" key="4">
    <source>
        <dbReference type="Google" id="ProtNLM"/>
    </source>
</evidence>
<dbReference type="OrthoDB" id="9830502at2"/>
<evidence type="ECO:0000313" key="2">
    <source>
        <dbReference type="EMBL" id="TDL98270.1"/>
    </source>
</evidence>
<comment type="caution">
    <text evidence="2">The sequence shown here is derived from an EMBL/GenBank/DDBJ whole genome shotgun (WGS) entry which is preliminary data.</text>
</comment>
<feature type="region of interest" description="Disordered" evidence="1">
    <location>
        <begin position="218"/>
        <end position="240"/>
    </location>
</feature>
<proteinExistence type="predicted"/>
<accession>A0A4R6BEL9</accession>
<keyword evidence="3" id="KW-1185">Reference proteome</keyword>